<evidence type="ECO:0000313" key="1">
    <source>
        <dbReference type="EMBL" id="SVD65355.1"/>
    </source>
</evidence>
<dbReference type="EMBL" id="UINC01164482">
    <property type="protein sequence ID" value="SVD65355.1"/>
    <property type="molecule type" value="Genomic_DNA"/>
</dbReference>
<protein>
    <submittedName>
        <fullName evidence="1">Uncharacterized protein</fullName>
    </submittedName>
</protein>
<reference evidence="1" key="1">
    <citation type="submission" date="2018-05" db="EMBL/GenBank/DDBJ databases">
        <authorList>
            <person name="Lanie J.A."/>
            <person name="Ng W.-L."/>
            <person name="Kazmierczak K.M."/>
            <person name="Andrzejewski T.M."/>
            <person name="Davidsen T.M."/>
            <person name="Wayne K.J."/>
            <person name="Tettelin H."/>
            <person name="Glass J.I."/>
            <person name="Rusch D."/>
            <person name="Podicherti R."/>
            <person name="Tsui H.-C.T."/>
            <person name="Winkler M.E."/>
        </authorList>
    </citation>
    <scope>NUCLEOTIDE SEQUENCE</scope>
</reference>
<accession>A0A382X439</accession>
<feature type="non-terminal residue" evidence="1">
    <location>
        <position position="58"/>
    </location>
</feature>
<sequence length="58" mass="6741">MEKHINQRRYHRVYSTCDWRMTNFTITSEAIVSAKLLIQLEDPDCGAIATFSGTVRQH</sequence>
<dbReference type="GO" id="GO:0006777">
    <property type="term" value="P:Mo-molybdopterin cofactor biosynthetic process"/>
    <property type="evidence" value="ECO:0007669"/>
    <property type="project" value="InterPro"/>
</dbReference>
<gene>
    <name evidence="1" type="ORF">METZ01_LOCUS418209</name>
</gene>
<dbReference type="Gene3D" id="3.90.1170.40">
    <property type="entry name" value="Molybdopterin biosynthesis MoaE subunit"/>
    <property type="match status" value="1"/>
</dbReference>
<dbReference type="InterPro" id="IPR036563">
    <property type="entry name" value="MoaE_sf"/>
</dbReference>
<organism evidence="1">
    <name type="scientific">marine metagenome</name>
    <dbReference type="NCBI Taxonomy" id="408172"/>
    <lineage>
        <taxon>unclassified sequences</taxon>
        <taxon>metagenomes</taxon>
        <taxon>ecological metagenomes</taxon>
    </lineage>
</organism>
<name>A0A382X439_9ZZZZ</name>
<dbReference type="AlphaFoldDB" id="A0A382X439"/>
<proteinExistence type="predicted"/>